<dbReference type="PROSITE" id="PS51273">
    <property type="entry name" value="GATASE_TYPE_1"/>
    <property type="match status" value="1"/>
</dbReference>
<evidence type="ECO:0000256" key="5">
    <source>
        <dbReference type="ARBA" id="ARBA00066788"/>
    </source>
</evidence>
<evidence type="ECO:0000256" key="1">
    <source>
        <dbReference type="ARBA" id="ARBA00011083"/>
    </source>
</evidence>
<dbReference type="PANTHER" id="PTHR43235">
    <property type="entry name" value="GLUTAMINE AMIDOTRANSFERASE PB2B2.05-RELATED"/>
    <property type="match status" value="1"/>
</dbReference>
<comment type="caution">
    <text evidence="6">The sequence shown here is derived from an EMBL/GenBank/DDBJ whole genome shotgun (WGS) entry which is preliminary data.</text>
</comment>
<dbReference type="PANTHER" id="PTHR43235:SF1">
    <property type="entry name" value="GLUTAMINE AMIDOTRANSFERASE PB2B2.05-RELATED"/>
    <property type="match status" value="1"/>
</dbReference>
<dbReference type="FunFam" id="3.40.50.880:FF:000030">
    <property type="entry name" value="Gamma-glutamyl-gamma-aminobutyrate hydrolase PuuD"/>
    <property type="match status" value="1"/>
</dbReference>
<gene>
    <name evidence="6" type="ORF">F3N42_13325</name>
</gene>
<evidence type="ECO:0000256" key="4">
    <source>
        <dbReference type="ARBA" id="ARBA00060634"/>
    </source>
</evidence>
<name>A0A5N0T748_9GAMM</name>
<keyword evidence="6" id="KW-0378">Hydrolase</keyword>
<dbReference type="GO" id="GO:0033969">
    <property type="term" value="F:gamma-glutamyl-gamma-aminobutyrate hydrolase activity"/>
    <property type="evidence" value="ECO:0007669"/>
    <property type="project" value="UniProtKB-EC"/>
</dbReference>
<evidence type="ECO:0000256" key="3">
    <source>
        <dbReference type="ARBA" id="ARBA00055068"/>
    </source>
</evidence>
<organism evidence="6 7">
    <name type="scientific">Marinihelvus fidelis</name>
    <dbReference type="NCBI Taxonomy" id="2613842"/>
    <lineage>
        <taxon>Bacteria</taxon>
        <taxon>Pseudomonadati</taxon>
        <taxon>Pseudomonadota</taxon>
        <taxon>Gammaproteobacteria</taxon>
        <taxon>Chromatiales</taxon>
        <taxon>Wenzhouxiangellaceae</taxon>
        <taxon>Marinihelvus</taxon>
    </lineage>
</organism>
<dbReference type="CDD" id="cd01745">
    <property type="entry name" value="GATase1_2"/>
    <property type="match status" value="1"/>
</dbReference>
<comment type="similarity">
    <text evidence="1">Belongs to the peptidase C26 family.</text>
</comment>
<evidence type="ECO:0000256" key="2">
    <source>
        <dbReference type="ARBA" id="ARBA00052718"/>
    </source>
</evidence>
<dbReference type="SUPFAM" id="SSF52317">
    <property type="entry name" value="Class I glutamine amidotransferase-like"/>
    <property type="match status" value="1"/>
</dbReference>
<protein>
    <recommendedName>
        <fullName evidence="5">gamma-glutamyl-gamma-aminobutyrate hydrolase</fullName>
        <ecNumber evidence="5">3.5.1.94</ecNumber>
    </recommendedName>
</protein>
<dbReference type="InterPro" id="IPR044668">
    <property type="entry name" value="PuuD-like"/>
</dbReference>
<reference evidence="6 7" key="1">
    <citation type="submission" date="2019-09" db="EMBL/GenBank/DDBJ databases">
        <title>Wenzhouxiangella sp. Genome sequencing and assembly.</title>
        <authorList>
            <person name="Zhang R."/>
        </authorList>
    </citation>
    <scope>NUCLEOTIDE SEQUENCE [LARGE SCALE GENOMIC DNA]</scope>
    <source>
        <strain evidence="6 7">W260</strain>
    </source>
</reference>
<dbReference type="InterPro" id="IPR011697">
    <property type="entry name" value="Peptidase_C26"/>
</dbReference>
<dbReference type="InterPro" id="IPR029062">
    <property type="entry name" value="Class_I_gatase-like"/>
</dbReference>
<dbReference type="EC" id="3.5.1.94" evidence="5"/>
<dbReference type="EMBL" id="VYXP01000008">
    <property type="protein sequence ID" value="KAA9130314.1"/>
    <property type="molecule type" value="Genomic_DNA"/>
</dbReference>
<dbReference type="AlphaFoldDB" id="A0A5N0T748"/>
<dbReference type="Gene3D" id="3.40.50.880">
    <property type="match status" value="1"/>
</dbReference>
<dbReference type="Proteomes" id="UP000325372">
    <property type="component" value="Unassembled WGS sequence"/>
</dbReference>
<keyword evidence="7" id="KW-1185">Reference proteome</keyword>
<comment type="function">
    <text evidence="3">Involved in the breakdown of putrescine via hydrolysis of the gamma-glutamyl linkage of gamma-glutamyl-gamma-aminobutyrate.</text>
</comment>
<comment type="catalytic activity">
    <reaction evidence="2">
        <text>4-(gamma-L-glutamylamino)butanoate + H2O = 4-aminobutanoate + L-glutamate</text>
        <dbReference type="Rhea" id="RHEA:19737"/>
        <dbReference type="ChEBI" id="CHEBI:15377"/>
        <dbReference type="ChEBI" id="CHEBI:29985"/>
        <dbReference type="ChEBI" id="CHEBI:58800"/>
        <dbReference type="ChEBI" id="CHEBI:59888"/>
        <dbReference type="EC" id="3.5.1.94"/>
    </reaction>
</comment>
<evidence type="ECO:0000313" key="6">
    <source>
        <dbReference type="EMBL" id="KAA9130314.1"/>
    </source>
</evidence>
<comment type="pathway">
    <text evidence="4">Amine and polyamine degradation; putrescine degradation; 4-aminobutanoate from putrescine: step 4/4.</text>
</comment>
<sequence length="259" mass="27174">MGPRPLSSPRPLVGVVADRRMVGPHPFHMAGEKYLAALVDGAGVDPVVLPSFGEGFEVAGLLERLDGLLLTGSPSNVAPARYDGPSSAPGTLHDPERDVAAFDLVPAALKMGLPLLAICRGFQELNVAMGGSLHQAVHERPGALVHHEDYDAPVEVQYGPAHEVSFVEGGLLRELTGQATATVNSLHSQGVDRLGQGLRVEALAPDGLVEAFVVADAPGFTLGVQWHPEWKVTASTVSMALFGAFGDACRAFSEQVHKG</sequence>
<evidence type="ECO:0000313" key="7">
    <source>
        <dbReference type="Proteomes" id="UP000325372"/>
    </source>
</evidence>
<proteinExistence type="inferred from homology"/>
<dbReference type="GO" id="GO:0005829">
    <property type="term" value="C:cytosol"/>
    <property type="evidence" value="ECO:0007669"/>
    <property type="project" value="TreeGrafter"/>
</dbReference>
<accession>A0A5N0T748</accession>
<dbReference type="Pfam" id="PF07722">
    <property type="entry name" value="Peptidase_C26"/>
    <property type="match status" value="1"/>
</dbReference>
<dbReference type="GO" id="GO:0006598">
    <property type="term" value="P:polyamine catabolic process"/>
    <property type="evidence" value="ECO:0007669"/>
    <property type="project" value="TreeGrafter"/>
</dbReference>